<comment type="caution">
    <text evidence="1">The sequence shown here is derived from an EMBL/GenBank/DDBJ whole genome shotgun (WGS) entry which is preliminary data.</text>
</comment>
<organism evidence="1">
    <name type="scientific">bioreactor metagenome</name>
    <dbReference type="NCBI Taxonomy" id="1076179"/>
    <lineage>
        <taxon>unclassified sequences</taxon>
        <taxon>metagenomes</taxon>
        <taxon>ecological metagenomes</taxon>
    </lineage>
</organism>
<evidence type="ECO:0008006" key="2">
    <source>
        <dbReference type="Google" id="ProtNLM"/>
    </source>
</evidence>
<dbReference type="AlphaFoldDB" id="A0A644Z6M4"/>
<evidence type="ECO:0000313" key="1">
    <source>
        <dbReference type="EMBL" id="MPM33744.1"/>
    </source>
</evidence>
<dbReference type="Pfam" id="PF13650">
    <property type="entry name" value="Asp_protease_2"/>
    <property type="match status" value="1"/>
</dbReference>
<proteinExistence type="predicted"/>
<protein>
    <recommendedName>
        <fullName evidence="2">Peptidase A2 domain-containing protein</fullName>
    </recommendedName>
</protein>
<dbReference type="InterPro" id="IPR021109">
    <property type="entry name" value="Peptidase_aspartic_dom_sf"/>
</dbReference>
<sequence length="175" mass="19736">MNRMTQNNKGSKSILGLEVICKYSLLFDFINEEIRLINFDEFEQQRLYDLELGSKNHPYMDVLFNNIKAKALWDTGASITIVDEKFIDNNPTLFTQLGVEVGTDSGGTSQNTEMYLMKESNIGGKMFKSVKVASVDLSHINASASIPMDMILGFPTISQVNWYIDFVGKKWAVSN</sequence>
<name>A0A644Z6M4_9ZZZZ</name>
<dbReference type="SUPFAM" id="SSF50630">
    <property type="entry name" value="Acid proteases"/>
    <property type="match status" value="1"/>
</dbReference>
<dbReference type="Gene3D" id="2.40.70.10">
    <property type="entry name" value="Acid Proteases"/>
    <property type="match status" value="1"/>
</dbReference>
<accession>A0A644Z6M4</accession>
<reference evidence="1" key="1">
    <citation type="submission" date="2019-08" db="EMBL/GenBank/DDBJ databases">
        <authorList>
            <person name="Kucharzyk K."/>
            <person name="Murdoch R.W."/>
            <person name="Higgins S."/>
            <person name="Loffler F."/>
        </authorList>
    </citation>
    <scope>NUCLEOTIDE SEQUENCE</scope>
</reference>
<dbReference type="EMBL" id="VSSQ01006750">
    <property type="protein sequence ID" value="MPM33744.1"/>
    <property type="molecule type" value="Genomic_DNA"/>
</dbReference>
<gene>
    <name evidence="1" type="ORF">SDC9_80322</name>
</gene>